<feature type="transmembrane region" description="Helical" evidence="6">
    <location>
        <begin position="44"/>
        <end position="64"/>
    </location>
</feature>
<evidence type="ECO:0000256" key="6">
    <source>
        <dbReference type="SAM" id="Phobius"/>
    </source>
</evidence>
<evidence type="ECO:0000313" key="7">
    <source>
        <dbReference type="EMBL" id="MCX2745351.1"/>
    </source>
</evidence>
<name>A0ABT3RUM4_9BACT</name>
<sequence length="430" mass="46443">MTTNSLDRKIGVLGLSANLINIIIGAGIFALPAIVAANLGSASIYAYLFCGILISLVMLCFAEVGSKITKSGGVYSYIEVSFGRYFGYLTAIFFSLAAISADAAVANALVNLLGAYIPLFQEKIIQILFFLIVFGGLAWINIKGVKESIVLVKTITFLKIVPLLALIFFSIPESNIANLKIESFPDLESLSQTALILFFAFQGAESGLSVSGEVIKPNKTIPKAILISILCVLTIYISLQLVSQGVLGDDLPNYTESPLSEVASHIFGPAGFLLISIGAAVSMFGNLSSEIFSMPRVLFQASQDRIINIQALSRVHKIFGTPFISIIMYSSIGFVFASIGRFDQLAVISSAAVLFIYLGVVLCVFKLRIIKPSKDKDAFTIPGGLIIPILSSVVIILMLFGLKRSEWIGFLAGTAVLTIIYFLKKKFFFK</sequence>
<feature type="transmembrane region" description="Helical" evidence="6">
    <location>
        <begin position="345"/>
        <end position="367"/>
    </location>
</feature>
<feature type="transmembrane region" description="Helical" evidence="6">
    <location>
        <begin position="318"/>
        <end position="339"/>
    </location>
</feature>
<feature type="transmembrane region" description="Helical" evidence="6">
    <location>
        <begin position="407"/>
        <end position="423"/>
    </location>
</feature>
<feature type="transmembrane region" description="Helical" evidence="6">
    <location>
        <begin position="12"/>
        <end position="38"/>
    </location>
</feature>
<evidence type="ECO:0000256" key="4">
    <source>
        <dbReference type="ARBA" id="ARBA00022989"/>
    </source>
</evidence>
<feature type="transmembrane region" description="Helical" evidence="6">
    <location>
        <begin position="224"/>
        <end position="246"/>
    </location>
</feature>
<feature type="transmembrane region" description="Helical" evidence="6">
    <location>
        <begin position="85"/>
        <end position="104"/>
    </location>
</feature>
<keyword evidence="5 6" id="KW-0472">Membrane</keyword>
<dbReference type="Gene3D" id="1.20.1740.10">
    <property type="entry name" value="Amino acid/polyamine transporter I"/>
    <property type="match status" value="1"/>
</dbReference>
<dbReference type="InterPro" id="IPR050367">
    <property type="entry name" value="APC_superfamily"/>
</dbReference>
<evidence type="ECO:0000313" key="8">
    <source>
        <dbReference type="Proteomes" id="UP001209885"/>
    </source>
</evidence>
<keyword evidence="3 6" id="KW-0812">Transmembrane</keyword>
<dbReference type="Pfam" id="PF13520">
    <property type="entry name" value="AA_permease_2"/>
    <property type="match status" value="1"/>
</dbReference>
<reference evidence="7 8" key="1">
    <citation type="submission" date="2022-11" db="EMBL/GenBank/DDBJ databases">
        <title>The characterization of three novel Bacteroidetes species and genomic analysis of their roles in tidal elemental geochemical cycles.</title>
        <authorList>
            <person name="Ma K."/>
        </authorList>
    </citation>
    <scope>NUCLEOTIDE SEQUENCE [LARGE SCALE GENOMIC DNA]</scope>
    <source>
        <strain evidence="7 8">M17</strain>
    </source>
</reference>
<protein>
    <submittedName>
        <fullName evidence="7">APC family permease</fullName>
    </submittedName>
</protein>
<accession>A0ABT3RUM4</accession>
<comment type="caution">
    <text evidence="7">The sequence shown here is derived from an EMBL/GenBank/DDBJ whole genome shotgun (WGS) entry which is preliminary data.</text>
</comment>
<feature type="transmembrane region" description="Helical" evidence="6">
    <location>
        <begin position="149"/>
        <end position="171"/>
    </location>
</feature>
<evidence type="ECO:0000256" key="5">
    <source>
        <dbReference type="ARBA" id="ARBA00023136"/>
    </source>
</evidence>
<proteinExistence type="predicted"/>
<keyword evidence="4 6" id="KW-1133">Transmembrane helix</keyword>
<evidence type="ECO:0000256" key="1">
    <source>
        <dbReference type="ARBA" id="ARBA00004651"/>
    </source>
</evidence>
<dbReference type="RefSeq" id="WP_266057916.1">
    <property type="nucleotide sequence ID" value="NZ_JAPFQN010000009.1"/>
</dbReference>
<evidence type="ECO:0000256" key="3">
    <source>
        <dbReference type="ARBA" id="ARBA00022692"/>
    </source>
</evidence>
<dbReference type="Proteomes" id="UP001209885">
    <property type="component" value="Unassembled WGS sequence"/>
</dbReference>
<organism evidence="7 8">
    <name type="scientific">Mangrovivirga halotolerans</name>
    <dbReference type="NCBI Taxonomy" id="2993936"/>
    <lineage>
        <taxon>Bacteria</taxon>
        <taxon>Pseudomonadati</taxon>
        <taxon>Bacteroidota</taxon>
        <taxon>Cytophagia</taxon>
        <taxon>Cytophagales</taxon>
        <taxon>Mangrovivirgaceae</taxon>
        <taxon>Mangrovivirga</taxon>
    </lineage>
</organism>
<comment type="subcellular location">
    <subcellularLocation>
        <location evidence="1">Cell membrane</location>
        <topology evidence="1">Multi-pass membrane protein</topology>
    </subcellularLocation>
</comment>
<feature type="transmembrane region" description="Helical" evidence="6">
    <location>
        <begin position="379"/>
        <end position="401"/>
    </location>
</feature>
<evidence type="ECO:0000256" key="2">
    <source>
        <dbReference type="ARBA" id="ARBA00022475"/>
    </source>
</evidence>
<dbReference type="PANTHER" id="PTHR42770">
    <property type="entry name" value="AMINO ACID TRANSPORTER-RELATED"/>
    <property type="match status" value="1"/>
</dbReference>
<dbReference type="InterPro" id="IPR002293">
    <property type="entry name" value="AA/rel_permease1"/>
</dbReference>
<gene>
    <name evidence="7" type="ORF">OO013_15845</name>
</gene>
<feature type="transmembrane region" description="Helical" evidence="6">
    <location>
        <begin position="124"/>
        <end position="142"/>
    </location>
</feature>
<dbReference type="EMBL" id="JAPFQN010000009">
    <property type="protein sequence ID" value="MCX2745351.1"/>
    <property type="molecule type" value="Genomic_DNA"/>
</dbReference>
<keyword evidence="2" id="KW-1003">Cell membrane</keyword>
<dbReference type="PIRSF" id="PIRSF006060">
    <property type="entry name" value="AA_transporter"/>
    <property type="match status" value="1"/>
</dbReference>
<feature type="transmembrane region" description="Helical" evidence="6">
    <location>
        <begin position="266"/>
        <end position="287"/>
    </location>
</feature>
<feature type="transmembrane region" description="Helical" evidence="6">
    <location>
        <begin position="191"/>
        <end position="212"/>
    </location>
</feature>
<keyword evidence="8" id="KW-1185">Reference proteome</keyword>
<dbReference type="PANTHER" id="PTHR42770:SF7">
    <property type="entry name" value="MEMBRANE PROTEIN"/>
    <property type="match status" value="1"/>
</dbReference>